<dbReference type="Gene3D" id="3.90.1150.140">
    <property type="match status" value="1"/>
</dbReference>
<dbReference type="InterPro" id="IPR008302">
    <property type="entry name" value="NamZ"/>
</dbReference>
<evidence type="ECO:0000313" key="4">
    <source>
        <dbReference type="Proteomes" id="UP000444721"/>
    </source>
</evidence>
<keyword evidence="4" id="KW-1185">Reference proteome</keyword>
<dbReference type="Proteomes" id="UP000444721">
    <property type="component" value="Unassembled WGS sequence"/>
</dbReference>
<comment type="caution">
    <text evidence="3">The sequence shown here is derived from an EMBL/GenBank/DDBJ whole genome shotgun (WGS) entry which is preliminary data.</text>
</comment>
<evidence type="ECO:0000259" key="1">
    <source>
        <dbReference type="Pfam" id="PF07075"/>
    </source>
</evidence>
<evidence type="ECO:0008006" key="5">
    <source>
        <dbReference type="Google" id="ProtNLM"/>
    </source>
</evidence>
<organism evidence="3 4">
    <name type="scientific">Naegleria fowleri</name>
    <name type="common">Brain eating amoeba</name>
    <dbReference type="NCBI Taxonomy" id="5763"/>
    <lineage>
        <taxon>Eukaryota</taxon>
        <taxon>Discoba</taxon>
        <taxon>Heterolobosea</taxon>
        <taxon>Tetramitia</taxon>
        <taxon>Eutetramitia</taxon>
        <taxon>Vahlkampfiidae</taxon>
        <taxon>Naegleria</taxon>
    </lineage>
</organism>
<feature type="domain" description="Peptidoglycan beta-N-acetylmuramidase NamZ C-terminal" evidence="2">
    <location>
        <begin position="357"/>
        <end position="528"/>
    </location>
</feature>
<dbReference type="GeneID" id="68108202"/>
<dbReference type="OrthoDB" id="2017677at2759"/>
<feature type="domain" description="Peptidoglycan beta-N-acetylmuramidase NamZ N-terminal" evidence="1">
    <location>
        <begin position="127"/>
        <end position="352"/>
    </location>
</feature>
<evidence type="ECO:0000259" key="2">
    <source>
        <dbReference type="Pfam" id="PF20732"/>
    </source>
</evidence>
<dbReference type="InterPro" id="IPR048502">
    <property type="entry name" value="NamZ_N"/>
</dbReference>
<name>A0A6A5BZ56_NAEFO</name>
<dbReference type="PANTHER" id="PTHR42915">
    <property type="entry name" value="HYPOTHETICAL 460 KDA PROTEIN IN FEUA-SIGW INTERGENIC REGION [PRECURSOR]"/>
    <property type="match status" value="1"/>
</dbReference>
<dbReference type="RefSeq" id="XP_044564544.1">
    <property type="nucleotide sequence ID" value="XM_044713841.1"/>
</dbReference>
<dbReference type="VEuPathDB" id="AmoebaDB:NfTy_050180"/>
<dbReference type="VEuPathDB" id="AmoebaDB:FDP41_000984"/>
<reference evidence="3 4" key="1">
    <citation type="journal article" date="2019" name="Sci. Rep.">
        <title>Nanopore sequencing improves the draft genome of the human pathogenic amoeba Naegleria fowleri.</title>
        <authorList>
            <person name="Liechti N."/>
            <person name="Schurch N."/>
            <person name="Bruggmann R."/>
            <person name="Wittwer M."/>
        </authorList>
    </citation>
    <scope>NUCLEOTIDE SEQUENCE [LARGE SCALE GENOMIC DNA]</scope>
    <source>
        <strain evidence="3 4">ATCC 30894</strain>
    </source>
</reference>
<dbReference type="VEuPathDB" id="AmoebaDB:NF0013880"/>
<dbReference type="AlphaFoldDB" id="A0A6A5BZ56"/>
<proteinExistence type="predicted"/>
<dbReference type="PANTHER" id="PTHR42915:SF1">
    <property type="entry name" value="PEPTIDOGLYCAN BETA-N-ACETYLMURAMIDASE NAMZ"/>
    <property type="match status" value="1"/>
</dbReference>
<evidence type="ECO:0000313" key="3">
    <source>
        <dbReference type="EMBL" id="KAF0979831.1"/>
    </source>
</evidence>
<dbReference type="EMBL" id="VFQX01000022">
    <property type="protein sequence ID" value="KAF0979831.1"/>
    <property type="molecule type" value="Genomic_DNA"/>
</dbReference>
<sequence>MIEATQNSCAARSNSLIVSASCNDHYPQKRQRMNQYTEYTFGPRLLPVRSIVLLLLVTLSLSISLNVHPEFNVNAREIKPSTSSLRLYNKNRKYHEIDSFPKPSMNTRNFIEPGVNNYLTPLYGHSIGLITNPSGQSYSLSRSTIDLLLELSNEGKLKLIALFAPEHGVYGDKAPGQYFGDYIDPVTHLPIYSLYNDQHSRNDLYKPLPYMLKNISMLVLDIQDVGMRPFTFISTMCESLISSKENNVKFTILDRINLLNGCIIGGPMLNLKYKSFIGIYKLPLITGMTMGELAKLFDTEMNINMGDQLTIIPVKDDSLNTYSKYRPSFREIREYFKQPILYLPPSPNLPNIDTVELYSGLVLFEAMYNVSIGRGTTNPFQVIGAPFIDSRKWLNLLHSQYEKELAMYFKYVQISYPTYFIPTQDIHTNKQCEGIRLVLKPLENASDSQIAEYYQSFLPISLTLIKSLLQLYDANQLMWRNSFAKSLIGNDQTIQLILDPKVSVEEIVQSWQPDLDAFNGVRSRYLIYK</sequence>
<dbReference type="GO" id="GO:0033922">
    <property type="term" value="F:peptidoglycan beta-N-acetylmuramidase activity"/>
    <property type="evidence" value="ECO:0007669"/>
    <property type="project" value="InterPro"/>
</dbReference>
<dbReference type="Pfam" id="PF07075">
    <property type="entry name" value="NamZ_N"/>
    <property type="match status" value="1"/>
</dbReference>
<dbReference type="InterPro" id="IPR048503">
    <property type="entry name" value="NamZ_C"/>
</dbReference>
<protein>
    <recommendedName>
        <fullName evidence="5">DUF1343 domain-containing protein</fullName>
    </recommendedName>
</protein>
<accession>A0A6A5BZ56</accession>
<dbReference type="Pfam" id="PF20732">
    <property type="entry name" value="NamZ_C"/>
    <property type="match status" value="1"/>
</dbReference>
<dbReference type="Gene3D" id="3.40.50.12170">
    <property type="entry name" value="Uncharacterised protein PF07075, DUF1343"/>
    <property type="match status" value="1"/>
</dbReference>
<gene>
    <name evidence="3" type="ORF">FDP41_000984</name>
</gene>